<dbReference type="InterPro" id="IPR009003">
    <property type="entry name" value="Peptidase_S1_PA"/>
</dbReference>
<evidence type="ECO:0000313" key="11">
    <source>
        <dbReference type="Proteomes" id="UP000789390"/>
    </source>
</evidence>
<dbReference type="OrthoDB" id="6367587at2759"/>
<evidence type="ECO:0000256" key="2">
    <source>
        <dbReference type="ARBA" id="ARBA00022670"/>
    </source>
</evidence>
<keyword evidence="5" id="KW-1015">Disulfide bond</keyword>
<dbReference type="FunFam" id="2.40.10.10:FF:000068">
    <property type="entry name" value="transmembrane protease serine 2"/>
    <property type="match status" value="1"/>
</dbReference>
<feature type="chain" id="PRO_5035243155" description="Peptidase S1 domain-containing protein" evidence="8">
    <location>
        <begin position="21"/>
        <end position="365"/>
    </location>
</feature>
<evidence type="ECO:0000256" key="7">
    <source>
        <dbReference type="SAM" id="MobiDB-lite"/>
    </source>
</evidence>
<dbReference type="PANTHER" id="PTHR24276">
    <property type="entry name" value="POLYSERASE-RELATED"/>
    <property type="match status" value="1"/>
</dbReference>
<dbReference type="EMBL" id="CAKKLH010000057">
    <property type="protein sequence ID" value="CAH0101329.1"/>
    <property type="molecule type" value="Genomic_DNA"/>
</dbReference>
<evidence type="ECO:0000256" key="6">
    <source>
        <dbReference type="RuleBase" id="RU363034"/>
    </source>
</evidence>
<dbReference type="InterPro" id="IPR018114">
    <property type="entry name" value="TRYPSIN_HIS"/>
</dbReference>
<dbReference type="InterPro" id="IPR050430">
    <property type="entry name" value="Peptidase_S1"/>
</dbReference>
<protein>
    <recommendedName>
        <fullName evidence="9">Peptidase S1 domain-containing protein</fullName>
    </recommendedName>
</protein>
<dbReference type="PROSITE" id="PS00134">
    <property type="entry name" value="TRYPSIN_HIS"/>
    <property type="match status" value="1"/>
</dbReference>
<evidence type="ECO:0000313" key="10">
    <source>
        <dbReference type="EMBL" id="CAH0101329.1"/>
    </source>
</evidence>
<name>A0A8J2RR24_9CRUS</name>
<dbReference type="SMART" id="SM00020">
    <property type="entry name" value="Tryp_SPc"/>
    <property type="match status" value="1"/>
</dbReference>
<dbReference type="InterPro" id="IPR001314">
    <property type="entry name" value="Peptidase_S1A"/>
</dbReference>
<evidence type="ECO:0000256" key="4">
    <source>
        <dbReference type="ARBA" id="ARBA00022825"/>
    </source>
</evidence>
<dbReference type="GO" id="GO:0006508">
    <property type="term" value="P:proteolysis"/>
    <property type="evidence" value="ECO:0007669"/>
    <property type="project" value="UniProtKB-KW"/>
</dbReference>
<keyword evidence="8" id="KW-0732">Signal</keyword>
<dbReference type="PRINTS" id="PR00722">
    <property type="entry name" value="CHYMOTRYPSIN"/>
</dbReference>
<dbReference type="InterPro" id="IPR043504">
    <property type="entry name" value="Peptidase_S1_PA_chymotrypsin"/>
</dbReference>
<dbReference type="PROSITE" id="PS50240">
    <property type="entry name" value="TRYPSIN_DOM"/>
    <property type="match status" value="1"/>
</dbReference>
<gene>
    <name evidence="10" type="ORF">DGAL_LOCUS3659</name>
</gene>
<keyword evidence="4 6" id="KW-0720">Serine protease</keyword>
<feature type="domain" description="Peptidase S1" evidence="9">
    <location>
        <begin position="36"/>
        <end position="357"/>
    </location>
</feature>
<dbReference type="CDD" id="cd00190">
    <property type="entry name" value="Tryp_SPc"/>
    <property type="match status" value="1"/>
</dbReference>
<evidence type="ECO:0000256" key="1">
    <source>
        <dbReference type="ARBA" id="ARBA00007664"/>
    </source>
</evidence>
<keyword evidence="3 6" id="KW-0378">Hydrolase</keyword>
<dbReference type="Gene3D" id="2.40.10.10">
    <property type="entry name" value="Trypsin-like serine proteases"/>
    <property type="match status" value="2"/>
</dbReference>
<evidence type="ECO:0000256" key="3">
    <source>
        <dbReference type="ARBA" id="ARBA00022801"/>
    </source>
</evidence>
<dbReference type="Proteomes" id="UP000789390">
    <property type="component" value="Unassembled WGS sequence"/>
</dbReference>
<organism evidence="10 11">
    <name type="scientific">Daphnia galeata</name>
    <dbReference type="NCBI Taxonomy" id="27404"/>
    <lineage>
        <taxon>Eukaryota</taxon>
        <taxon>Metazoa</taxon>
        <taxon>Ecdysozoa</taxon>
        <taxon>Arthropoda</taxon>
        <taxon>Crustacea</taxon>
        <taxon>Branchiopoda</taxon>
        <taxon>Diplostraca</taxon>
        <taxon>Cladocera</taxon>
        <taxon>Anomopoda</taxon>
        <taxon>Daphniidae</taxon>
        <taxon>Daphnia</taxon>
    </lineage>
</organism>
<feature type="region of interest" description="Disordered" evidence="7">
    <location>
        <begin position="158"/>
        <end position="196"/>
    </location>
</feature>
<comment type="caution">
    <text evidence="10">The sequence shown here is derived from an EMBL/GenBank/DDBJ whole genome shotgun (WGS) entry which is preliminary data.</text>
</comment>
<reference evidence="10" key="1">
    <citation type="submission" date="2021-11" db="EMBL/GenBank/DDBJ databases">
        <authorList>
            <person name="Schell T."/>
        </authorList>
    </citation>
    <scope>NUCLEOTIDE SEQUENCE</scope>
    <source>
        <strain evidence="10">M5</strain>
    </source>
</reference>
<dbReference type="InterPro" id="IPR033116">
    <property type="entry name" value="TRYPSIN_SER"/>
</dbReference>
<evidence type="ECO:0000256" key="5">
    <source>
        <dbReference type="ARBA" id="ARBA00023157"/>
    </source>
</evidence>
<dbReference type="Pfam" id="PF00089">
    <property type="entry name" value="Trypsin"/>
    <property type="match status" value="2"/>
</dbReference>
<evidence type="ECO:0000256" key="8">
    <source>
        <dbReference type="SAM" id="SignalP"/>
    </source>
</evidence>
<keyword evidence="2 6" id="KW-0645">Protease</keyword>
<accession>A0A8J2RR24</accession>
<sequence>MRLVTVWAVGVICLIGFVNAHPSSNQIEERSNSEKVVNGIPASAGEFPFMTVLRLNGDLCGGTLIGPSHVLTAAHCLADHTQSEVTAFTIYVNTLSIDGGGTGSVTVGVSKFITHEFYDPVTVDNDIAVIVLKTPVTIVTPVKLPIDSSVITTTVKPTTTKSTTTKSTTTPKTTTTKSTTIPKTTTTKSTTTKTTTTKTTTTKTTTRKPTTTMKTTTGKLTTSTGKPCSCTCPQPTSLPVFMRAFSTYANSPAVIAGWGQTSFGGIVSDVLLKADVVIQDNSVCTSQYGTTDFIAADMLCASAPGKDTCEGDSGGPILVNGTQVGITATGIGCADPKYAGIYTRVTTYLGWIATTIAKNPAPTVG</sequence>
<dbReference type="PANTHER" id="PTHR24276:SF91">
    <property type="entry name" value="AT26814P-RELATED"/>
    <property type="match status" value="1"/>
</dbReference>
<dbReference type="GO" id="GO:0004252">
    <property type="term" value="F:serine-type endopeptidase activity"/>
    <property type="evidence" value="ECO:0007669"/>
    <property type="project" value="InterPro"/>
</dbReference>
<dbReference type="PROSITE" id="PS00135">
    <property type="entry name" value="TRYPSIN_SER"/>
    <property type="match status" value="1"/>
</dbReference>
<dbReference type="SUPFAM" id="SSF50494">
    <property type="entry name" value="Trypsin-like serine proteases"/>
    <property type="match status" value="1"/>
</dbReference>
<comment type="similarity">
    <text evidence="1">Belongs to the peptidase S1 family.</text>
</comment>
<feature type="signal peptide" evidence="8">
    <location>
        <begin position="1"/>
        <end position="20"/>
    </location>
</feature>
<evidence type="ECO:0000259" key="9">
    <source>
        <dbReference type="PROSITE" id="PS50240"/>
    </source>
</evidence>
<dbReference type="AlphaFoldDB" id="A0A8J2RR24"/>
<dbReference type="InterPro" id="IPR001254">
    <property type="entry name" value="Trypsin_dom"/>
</dbReference>
<proteinExistence type="inferred from homology"/>
<keyword evidence="11" id="KW-1185">Reference proteome</keyword>